<dbReference type="EMBL" id="CAWYQH010000152">
    <property type="protein sequence ID" value="CAK8696025.1"/>
    <property type="molecule type" value="Genomic_DNA"/>
</dbReference>
<evidence type="ECO:0000256" key="2">
    <source>
        <dbReference type="ARBA" id="ARBA00008169"/>
    </source>
</evidence>
<keyword evidence="3 10" id="KW-0004">4Fe-4S</keyword>
<comment type="domain">
    <text evidence="10">The twin Cx2C motifs are involved in the recognition by the mitochondrial MIA40-ERV1 disulfide relay system. The formation of 2 disulfide bonds in the Cx2C motifs through dithiol/disulfide exchange reactions effectively traps the protein in the mitochondrial intermembrane space.</text>
</comment>
<feature type="short sequence motif" description="Cx2C motif 1" evidence="10">
    <location>
        <begin position="233"/>
        <end position="236"/>
    </location>
</feature>
<name>A0ABP0GWW3_CLALP</name>
<proteinExistence type="inferred from homology"/>
<dbReference type="HAMAP" id="MF_03115">
    <property type="entry name" value="Anamorsin"/>
    <property type="match status" value="1"/>
</dbReference>
<keyword evidence="14" id="KW-1185">Reference proteome</keyword>
<evidence type="ECO:0000256" key="6">
    <source>
        <dbReference type="ARBA" id="ARBA00022723"/>
    </source>
</evidence>
<feature type="binding site" evidence="10">
    <location>
        <position position="207"/>
    </location>
    <ligand>
        <name>[2Fe-2S] cluster</name>
        <dbReference type="ChEBI" id="CHEBI:190135"/>
    </ligand>
</feature>
<feature type="region of interest" description="Fe-S binding site B" evidence="10">
    <location>
        <begin position="233"/>
        <end position="247"/>
    </location>
</feature>
<dbReference type="InterPro" id="IPR049011">
    <property type="entry name" value="Anamorsin_N_metazoan"/>
</dbReference>
<keyword evidence="7 10" id="KW-0408">Iron</keyword>
<organism evidence="13 14">
    <name type="scientific">Clavelina lepadiformis</name>
    <name type="common">Light-bulb sea squirt</name>
    <name type="synonym">Ascidia lepadiformis</name>
    <dbReference type="NCBI Taxonomy" id="159417"/>
    <lineage>
        <taxon>Eukaryota</taxon>
        <taxon>Metazoa</taxon>
        <taxon>Chordata</taxon>
        <taxon>Tunicata</taxon>
        <taxon>Ascidiacea</taxon>
        <taxon>Aplousobranchia</taxon>
        <taxon>Clavelinidae</taxon>
        <taxon>Clavelina</taxon>
    </lineage>
</organism>
<evidence type="ECO:0000256" key="10">
    <source>
        <dbReference type="HAMAP-Rule" id="MF_03115"/>
    </source>
</evidence>
<dbReference type="Proteomes" id="UP001642483">
    <property type="component" value="Unassembled WGS sequence"/>
</dbReference>
<keyword evidence="6 10" id="KW-0479">Metal-binding</keyword>
<comment type="subcellular location">
    <subcellularLocation>
        <location evidence="10">Cytoplasm</location>
    </subcellularLocation>
    <subcellularLocation>
        <location evidence="10">Mitochondrion intermembrane space</location>
    </subcellularLocation>
</comment>
<comment type="similarity">
    <text evidence="2 10">Belongs to the anamorsin family.</text>
</comment>
<feature type="binding site" evidence="10">
    <location>
        <position position="210"/>
    </location>
    <ligand>
        <name>[2Fe-2S] cluster</name>
        <dbReference type="ChEBI" id="CHEBI:190135"/>
    </ligand>
</feature>
<keyword evidence="8 10" id="KW-0411">Iron-sulfur</keyword>
<dbReference type="InterPro" id="IPR007785">
    <property type="entry name" value="Anamorsin"/>
</dbReference>
<evidence type="ECO:0000256" key="1">
    <source>
        <dbReference type="ARBA" id="ARBA00001966"/>
    </source>
</evidence>
<comment type="domain">
    <text evidence="10">The C-terminal domain binds 2 Fe-S clusters but is otherwise mostly in an intrinsically disordered conformation.</text>
</comment>
<gene>
    <name evidence="13" type="ORF">CVLEPA_LOCUS29218</name>
</gene>
<evidence type="ECO:0000259" key="11">
    <source>
        <dbReference type="Pfam" id="PF05093"/>
    </source>
</evidence>
<evidence type="ECO:0000256" key="9">
    <source>
        <dbReference type="ARBA" id="ARBA00023128"/>
    </source>
</evidence>
<evidence type="ECO:0000256" key="3">
    <source>
        <dbReference type="ARBA" id="ARBA00022485"/>
    </source>
</evidence>
<evidence type="ECO:0000259" key="12">
    <source>
        <dbReference type="Pfam" id="PF20922"/>
    </source>
</evidence>
<protein>
    <recommendedName>
        <fullName evidence="10">Anamorsin homolog</fullName>
    </recommendedName>
    <alternativeName>
        <fullName evidence="10">Fe-S cluster assembly protein DRE2 homolog</fullName>
    </alternativeName>
</protein>
<comment type="subunit">
    <text evidence="10">Monomer.</text>
</comment>
<reference evidence="13 14" key="1">
    <citation type="submission" date="2024-02" db="EMBL/GenBank/DDBJ databases">
        <authorList>
            <person name="Daric V."/>
            <person name="Darras S."/>
        </authorList>
    </citation>
    <scope>NUCLEOTIDE SEQUENCE [LARGE SCALE GENOMIC DNA]</scope>
</reference>
<feature type="domain" description="Anamorsin C-terminal" evidence="11">
    <location>
        <begin position="228"/>
        <end position="263"/>
    </location>
</feature>
<keyword evidence="5 10" id="KW-0001">2Fe-2S</keyword>
<feature type="binding site" evidence="10">
    <location>
        <position position="212"/>
    </location>
    <ligand>
        <name>[2Fe-2S] cluster</name>
        <dbReference type="ChEBI" id="CHEBI:190135"/>
    </ligand>
</feature>
<comment type="caution">
    <text evidence="13">The sequence shown here is derived from an EMBL/GenBank/DDBJ whole genome shotgun (WGS) entry which is preliminary data.</text>
</comment>
<dbReference type="Gene3D" id="3.40.50.150">
    <property type="entry name" value="Vaccinia Virus protein VP39"/>
    <property type="match status" value="1"/>
</dbReference>
<keyword evidence="4 10" id="KW-0963">Cytoplasm</keyword>
<dbReference type="Pfam" id="PF20922">
    <property type="entry name" value="Anamorsin_N"/>
    <property type="match status" value="1"/>
</dbReference>
<keyword evidence="9 10" id="KW-0496">Mitochondrion</keyword>
<feature type="binding site" evidence="10">
    <location>
        <position position="244"/>
    </location>
    <ligand>
        <name>[4Fe-4S] cluster</name>
        <dbReference type="ChEBI" id="CHEBI:49883"/>
    </ligand>
</feature>
<evidence type="ECO:0000256" key="7">
    <source>
        <dbReference type="ARBA" id="ARBA00023004"/>
    </source>
</evidence>
<accession>A0ABP0GWW3</accession>
<dbReference type="InterPro" id="IPR046408">
    <property type="entry name" value="CIAPIN1"/>
</dbReference>
<dbReference type="Pfam" id="PF05093">
    <property type="entry name" value="CIAPIN1"/>
    <property type="match status" value="1"/>
</dbReference>
<feature type="binding site" evidence="10">
    <location>
        <position position="233"/>
    </location>
    <ligand>
        <name>[4Fe-4S] cluster</name>
        <dbReference type="ChEBI" id="CHEBI:49883"/>
    </ligand>
</feature>
<evidence type="ECO:0000313" key="13">
    <source>
        <dbReference type="EMBL" id="CAK8696025.1"/>
    </source>
</evidence>
<feature type="short sequence motif" description="Cx2C motif 2" evidence="10">
    <location>
        <begin position="244"/>
        <end position="247"/>
    </location>
</feature>
<evidence type="ECO:0000313" key="14">
    <source>
        <dbReference type="Proteomes" id="UP001642483"/>
    </source>
</evidence>
<comment type="caution">
    <text evidence="10">Lacks conserved residue(s) required for the propagation of feature annotation.</text>
</comment>
<feature type="domain" description="Anamorsin N-terminal" evidence="12">
    <location>
        <begin position="9"/>
        <end position="118"/>
    </location>
</feature>
<dbReference type="PANTHER" id="PTHR13273:SF14">
    <property type="entry name" value="ANAMORSIN"/>
    <property type="match status" value="1"/>
</dbReference>
<feature type="binding site" evidence="10">
    <location>
        <position position="247"/>
    </location>
    <ligand>
        <name>[4Fe-4S] cluster</name>
        <dbReference type="ChEBI" id="CHEBI:49883"/>
    </ligand>
</feature>
<comment type="cofactor">
    <cofactor evidence="1 10">
        <name>[4Fe-4S] cluster</name>
        <dbReference type="ChEBI" id="CHEBI:49883"/>
    </cofactor>
</comment>
<comment type="function">
    <text evidence="10">Component of the cytosolic iron-sulfur (Fe-S) protein assembly (CIA) machinery. Required for the maturation of extramitochondrial Fe-S proteins. Part of an electron transfer chain functioning in an early step of cytosolic Fe-S biogenesis, facilitating the de novo assembly of a [4Fe-4S] cluster on the cytosolic Fe-S scaffold complex. Electrons are transferred from NADPH via a FAD- and FMN-containing diflavin oxidoreductase. Together with the diflavin oxidoreductase, also required for the assembly of the diferric tyrosyl radical cofactor of ribonucleotide reductase (RNR), probably by providing electrons for reduction during radical cofactor maturation in the catalytic small subunit.</text>
</comment>
<feature type="binding site" evidence="10">
    <location>
        <position position="236"/>
    </location>
    <ligand>
        <name>[4Fe-4S] cluster</name>
        <dbReference type="ChEBI" id="CHEBI:49883"/>
    </ligand>
</feature>
<comment type="cofactor">
    <cofactor evidence="10">
        <name>[2Fe-2S] cluster</name>
        <dbReference type="ChEBI" id="CHEBI:190135"/>
    </cofactor>
</comment>
<sequence>MENYVKKSQNILIVWHEGRPEADMKKILEKIKSNIGGGSIQLENQQRLKLASHGKSSFDISFLGVFSPITAISEDILIEIARIVKPGGRIVIRFAEADFSDVSSTLKLSGFVNIQQDKDGFVFGEKPSFEVGSSLKLKKAIKPTTPLDKNTVSEAKKVWSLSAMDMNDDDVDLIDDNSLLNEDDLIKPDAASLKVSCGSGDRPKKACKNCSCGLAEELESGKKPQPKAVTSACGSCYLGDAFRCASCPYLGMPAFKPGEKISLSDRQLKADA</sequence>
<dbReference type="InterPro" id="IPR029063">
    <property type="entry name" value="SAM-dependent_MTases_sf"/>
</dbReference>
<feature type="binding site" evidence="10">
    <location>
        <position position="197"/>
    </location>
    <ligand>
        <name>[2Fe-2S] cluster</name>
        <dbReference type="ChEBI" id="CHEBI:190135"/>
    </ligand>
</feature>
<evidence type="ECO:0000256" key="8">
    <source>
        <dbReference type="ARBA" id="ARBA00023014"/>
    </source>
</evidence>
<evidence type="ECO:0000256" key="5">
    <source>
        <dbReference type="ARBA" id="ARBA00022714"/>
    </source>
</evidence>
<evidence type="ECO:0000256" key="4">
    <source>
        <dbReference type="ARBA" id="ARBA00022490"/>
    </source>
</evidence>
<comment type="domain">
    <text evidence="10">The N-terminal domain has structural similarity with S-adenosyl-L-methionine-dependent methyltransferases, but does not bind S-adenosyl-L-methionine. It is required for correct assembly of the 2 Fe-S clusters.</text>
</comment>
<dbReference type="PANTHER" id="PTHR13273">
    <property type="entry name" value="ANAMORSIN"/>
    <property type="match status" value="1"/>
</dbReference>